<evidence type="ECO:0000256" key="2">
    <source>
        <dbReference type="ARBA" id="ARBA00023002"/>
    </source>
</evidence>
<dbReference type="PANTHER" id="PTHR11709:SF394">
    <property type="entry name" value="FI03373P-RELATED"/>
    <property type="match status" value="1"/>
</dbReference>
<dbReference type="PROSITE" id="PS00080">
    <property type="entry name" value="MULTICOPPER_OXIDASE2"/>
    <property type="match status" value="1"/>
</dbReference>
<dbReference type="InterPro" id="IPR034282">
    <property type="entry name" value="CuRO_2_CopA"/>
</dbReference>
<dbReference type="Proteomes" id="UP000622604">
    <property type="component" value="Unassembled WGS sequence"/>
</dbReference>
<dbReference type="Pfam" id="PF07732">
    <property type="entry name" value="Cu-oxidase_3"/>
    <property type="match status" value="1"/>
</dbReference>
<name>A0A8H9IGR4_9ALTE</name>
<dbReference type="GO" id="GO:0042597">
    <property type="term" value="C:periplasmic space"/>
    <property type="evidence" value="ECO:0007669"/>
    <property type="project" value="InterPro"/>
</dbReference>
<feature type="domain" description="Plastocyanin-like" evidence="6">
    <location>
        <begin position="74"/>
        <end position="176"/>
    </location>
</feature>
<dbReference type="Pfam" id="PF00394">
    <property type="entry name" value="Cu-oxidase"/>
    <property type="match status" value="1"/>
</dbReference>
<keyword evidence="2" id="KW-0560">Oxidoreductase</keyword>
<dbReference type="GO" id="GO:0005507">
    <property type="term" value="F:copper ion binding"/>
    <property type="evidence" value="ECO:0007669"/>
    <property type="project" value="InterPro"/>
</dbReference>
<feature type="domain" description="Plastocyanin-like" evidence="4">
    <location>
        <begin position="184"/>
        <end position="357"/>
    </location>
</feature>
<organism evidence="7 8">
    <name type="scientific">Paraglaciecola chathamensis</name>
    <dbReference type="NCBI Taxonomy" id="368405"/>
    <lineage>
        <taxon>Bacteria</taxon>
        <taxon>Pseudomonadati</taxon>
        <taxon>Pseudomonadota</taxon>
        <taxon>Gammaproteobacteria</taxon>
        <taxon>Alteromonadales</taxon>
        <taxon>Alteromonadaceae</taxon>
        <taxon>Paraglaciecola</taxon>
    </lineage>
</organism>
<dbReference type="AlphaFoldDB" id="A0A8H9IGR4"/>
<dbReference type="InterPro" id="IPR011707">
    <property type="entry name" value="Cu-oxidase-like_N"/>
</dbReference>
<evidence type="ECO:0000259" key="6">
    <source>
        <dbReference type="Pfam" id="PF07732"/>
    </source>
</evidence>
<dbReference type="CDD" id="cd13896">
    <property type="entry name" value="CuRO_3_CopA"/>
    <property type="match status" value="1"/>
</dbReference>
<dbReference type="InterPro" id="IPR006376">
    <property type="entry name" value="Cu-R_CopA"/>
</dbReference>
<dbReference type="EMBL" id="BMZC01000016">
    <property type="protein sequence ID" value="GGZ79944.1"/>
    <property type="molecule type" value="Genomic_DNA"/>
</dbReference>
<dbReference type="CDD" id="cd13874">
    <property type="entry name" value="CuRO_2_CopA"/>
    <property type="match status" value="1"/>
</dbReference>
<dbReference type="InterPro" id="IPR006311">
    <property type="entry name" value="TAT_signal"/>
</dbReference>
<dbReference type="InterPro" id="IPR001117">
    <property type="entry name" value="Cu-oxidase_2nd"/>
</dbReference>
<protein>
    <submittedName>
        <fullName evidence="7">Copper oxidase</fullName>
    </submittedName>
</protein>
<gene>
    <name evidence="7" type="primary">copA</name>
    <name evidence="7" type="ORF">GCM10011274_42340</name>
</gene>
<evidence type="ECO:0000313" key="7">
    <source>
        <dbReference type="EMBL" id="GGZ79944.1"/>
    </source>
</evidence>
<dbReference type="GO" id="GO:0016491">
    <property type="term" value="F:oxidoreductase activity"/>
    <property type="evidence" value="ECO:0007669"/>
    <property type="project" value="UniProtKB-KW"/>
</dbReference>
<sequence>MTNKLSKDRRRFVKSAALTLGGTALLRQVSPAWANPEGLSYSEQKLKPSFGNNIVSGEKIDMTISRQPKRIAGAAGQPITINGSSPGPLVRLIEGQHVTINVTNNLRESTSIHWHGIILPYTMDGVPGVSFPGIEAGNTFTYEFDIEQNGTYWYHSHSGLQEQLGHLGPIVIEPKDGDIGADREHTIILSDWTFENPHEVFRHLKVSEGYYNYQQRTIEDTINDIKNQGLINTVKERAIWSRMRMNPRDILDVTGATYTYLMNGRDPQTNWTALYKSGESIRLRLINGSAMTYFDFQIPELDLTVVAVDGQPVKPVIVGEIRLAVAETYDVIVRPKDAKTYTLFAQSMDRSGYARGTLATSVGKAASIPALRPMPELGMDAMGMSGMDEMADMDSMDATNNKETYGGLENHAPNHSMAAMQNKVVPVDGIPIKHSPDGHGPGASMIAKNPVSRLDDPGIGFDGVSHKVLVYSDLTGAKQWPDNREPTQTIELHLTGNMERYMWSFDGKKFTEVDKPVHFKYGERVRLILVNDSMMYHPIHLHGMWMELENGNSPSPRKHTISLKPSEKVSLLISADAPGNWAFHCHLLYHMDAGMFRVVNVS</sequence>
<dbReference type="NCBIfam" id="TIGR01480">
    <property type="entry name" value="copper_res_A"/>
    <property type="match status" value="1"/>
</dbReference>
<dbReference type="InterPro" id="IPR045087">
    <property type="entry name" value="Cu-oxidase_fam"/>
</dbReference>
<dbReference type="SUPFAM" id="SSF49503">
    <property type="entry name" value="Cupredoxins"/>
    <property type="match status" value="3"/>
</dbReference>
<feature type="domain" description="Plastocyanin-like" evidence="5">
    <location>
        <begin position="484"/>
        <end position="601"/>
    </location>
</feature>
<keyword evidence="1" id="KW-0479">Metal-binding</keyword>
<evidence type="ECO:0000259" key="5">
    <source>
        <dbReference type="Pfam" id="PF07731"/>
    </source>
</evidence>
<dbReference type="InterPro" id="IPR011706">
    <property type="entry name" value="Cu-oxidase_C"/>
</dbReference>
<reference evidence="7" key="1">
    <citation type="journal article" date="2014" name="Int. J. Syst. Evol. Microbiol.">
        <title>Complete genome sequence of Corynebacterium casei LMG S-19264T (=DSM 44701T), isolated from a smear-ripened cheese.</title>
        <authorList>
            <consortium name="US DOE Joint Genome Institute (JGI-PGF)"/>
            <person name="Walter F."/>
            <person name="Albersmeier A."/>
            <person name="Kalinowski J."/>
            <person name="Ruckert C."/>
        </authorList>
    </citation>
    <scope>NUCLEOTIDE SEQUENCE</scope>
    <source>
        <strain evidence="7">KCTC 32337</strain>
    </source>
</reference>
<evidence type="ECO:0000259" key="4">
    <source>
        <dbReference type="Pfam" id="PF00394"/>
    </source>
</evidence>
<reference evidence="7" key="2">
    <citation type="submission" date="2020-09" db="EMBL/GenBank/DDBJ databases">
        <authorList>
            <person name="Sun Q."/>
            <person name="Kim S."/>
        </authorList>
    </citation>
    <scope>NUCLEOTIDE SEQUENCE</scope>
    <source>
        <strain evidence="7">KCTC 32337</strain>
    </source>
</reference>
<accession>A0A8H9IGR4</accession>
<evidence type="ECO:0000256" key="1">
    <source>
        <dbReference type="ARBA" id="ARBA00022723"/>
    </source>
</evidence>
<dbReference type="RefSeq" id="WP_191867178.1">
    <property type="nucleotide sequence ID" value="NZ_BMZC01000016.1"/>
</dbReference>
<dbReference type="Pfam" id="PF07731">
    <property type="entry name" value="Cu-oxidase_2"/>
    <property type="match status" value="1"/>
</dbReference>
<dbReference type="PANTHER" id="PTHR11709">
    <property type="entry name" value="MULTI-COPPER OXIDASE"/>
    <property type="match status" value="1"/>
</dbReference>
<keyword evidence="3" id="KW-0186">Copper</keyword>
<evidence type="ECO:0000313" key="8">
    <source>
        <dbReference type="Proteomes" id="UP000622604"/>
    </source>
</evidence>
<comment type="caution">
    <text evidence="7">The sequence shown here is derived from an EMBL/GenBank/DDBJ whole genome shotgun (WGS) entry which is preliminary data.</text>
</comment>
<dbReference type="InterPro" id="IPR034279">
    <property type="entry name" value="CuRO_3_CopA"/>
</dbReference>
<evidence type="ECO:0000256" key="3">
    <source>
        <dbReference type="ARBA" id="ARBA00023008"/>
    </source>
</evidence>
<dbReference type="PROSITE" id="PS51318">
    <property type="entry name" value="TAT"/>
    <property type="match status" value="1"/>
</dbReference>
<proteinExistence type="predicted"/>
<dbReference type="Gene3D" id="2.60.40.420">
    <property type="entry name" value="Cupredoxins - blue copper proteins"/>
    <property type="match status" value="3"/>
</dbReference>
<dbReference type="InterPro" id="IPR002355">
    <property type="entry name" value="Cu_oxidase_Cu_BS"/>
</dbReference>
<dbReference type="InterPro" id="IPR008972">
    <property type="entry name" value="Cupredoxin"/>
</dbReference>